<evidence type="ECO:0000256" key="5">
    <source>
        <dbReference type="SAM" id="SignalP"/>
    </source>
</evidence>
<protein>
    <recommendedName>
        <fullName evidence="6">Prokineticin domain-containing protein</fullName>
    </recommendedName>
</protein>
<sequence>MKSIFAFCLLFLSIMVYASAYPKWGGSSCSTDDDCGEAECCLKQFGGGFGHCLKRPQEGEMCIPQKFDQMFQQVSCPCADGLVCMKGGKDKSAGMKYSSPPRCQPAPESSEEK</sequence>
<keyword evidence="5" id="KW-0732">Signal</keyword>
<evidence type="ECO:0000256" key="2">
    <source>
        <dbReference type="ARBA" id="ARBA00022525"/>
    </source>
</evidence>
<keyword evidence="3" id="KW-1015">Disulfide bond</keyword>
<dbReference type="OrthoDB" id="6409430at2759"/>
<dbReference type="PANTHER" id="PTHR10041:SF5">
    <property type="entry name" value="LEUCINE-RICH COLIPASE-LIKE PROTEIN 1"/>
    <property type="match status" value="1"/>
</dbReference>
<dbReference type="Pfam" id="PF06607">
    <property type="entry name" value="Prokineticin"/>
    <property type="match status" value="1"/>
</dbReference>
<feature type="chain" id="PRO_5014636708" description="Prokineticin domain-containing protein" evidence="5">
    <location>
        <begin position="21"/>
        <end position="113"/>
    </location>
</feature>
<reference evidence="7" key="1">
    <citation type="journal article" date="2016" name="Mol. Ecol. Resour.">
        <title>Evaluation of the impact of RNA preservation methods of spiders for de novo transcriptome assembly.</title>
        <authorList>
            <person name="Kono N."/>
            <person name="Nakamura H."/>
            <person name="Ito Y."/>
            <person name="Tomita M."/>
            <person name="Arakawa K."/>
        </authorList>
    </citation>
    <scope>NUCLEOTIDE SEQUENCE</scope>
    <source>
        <tissue evidence="7">Whole body</tissue>
    </source>
</reference>
<dbReference type="InterPro" id="IPR023569">
    <property type="entry name" value="Prokineticin_domain"/>
</dbReference>
<dbReference type="AlphaFoldDB" id="A0A2L2YCG7"/>
<dbReference type="GO" id="GO:0007586">
    <property type="term" value="P:digestion"/>
    <property type="evidence" value="ECO:0007669"/>
    <property type="project" value="InterPro"/>
</dbReference>
<dbReference type="GO" id="GO:0005576">
    <property type="term" value="C:extracellular region"/>
    <property type="evidence" value="ECO:0007669"/>
    <property type="project" value="UniProtKB-SubCell"/>
</dbReference>
<organism evidence="7">
    <name type="scientific">Parasteatoda tepidariorum</name>
    <name type="common">Common house spider</name>
    <name type="synonym">Achaearanea tepidariorum</name>
    <dbReference type="NCBI Taxonomy" id="114398"/>
    <lineage>
        <taxon>Eukaryota</taxon>
        <taxon>Metazoa</taxon>
        <taxon>Ecdysozoa</taxon>
        <taxon>Arthropoda</taxon>
        <taxon>Chelicerata</taxon>
        <taxon>Arachnida</taxon>
        <taxon>Araneae</taxon>
        <taxon>Araneomorphae</taxon>
        <taxon>Entelegynae</taxon>
        <taxon>Araneoidea</taxon>
        <taxon>Theridiidae</taxon>
        <taxon>Parasteatoda</taxon>
    </lineage>
</organism>
<dbReference type="GO" id="GO:0008047">
    <property type="term" value="F:enzyme activator activity"/>
    <property type="evidence" value="ECO:0007669"/>
    <property type="project" value="InterPro"/>
</dbReference>
<feature type="region of interest" description="Disordered" evidence="4">
    <location>
        <begin position="90"/>
        <end position="113"/>
    </location>
</feature>
<proteinExistence type="evidence at transcript level"/>
<evidence type="ECO:0000313" key="7">
    <source>
        <dbReference type="EMBL" id="LAA05697.1"/>
    </source>
</evidence>
<evidence type="ECO:0000256" key="3">
    <source>
        <dbReference type="ARBA" id="ARBA00023157"/>
    </source>
</evidence>
<feature type="domain" description="Prokineticin" evidence="6">
    <location>
        <begin position="1"/>
        <end position="90"/>
    </location>
</feature>
<keyword evidence="2" id="KW-0964">Secreted</keyword>
<dbReference type="InterPro" id="IPR001981">
    <property type="entry name" value="Colipase"/>
</dbReference>
<evidence type="ECO:0000259" key="6">
    <source>
        <dbReference type="Pfam" id="PF06607"/>
    </source>
</evidence>
<dbReference type="EMBL" id="IAAA01018192">
    <property type="protein sequence ID" value="LAA05697.1"/>
    <property type="molecule type" value="mRNA"/>
</dbReference>
<dbReference type="GO" id="GO:0016042">
    <property type="term" value="P:lipid catabolic process"/>
    <property type="evidence" value="ECO:0007669"/>
    <property type="project" value="InterPro"/>
</dbReference>
<name>A0A2L2YCG7_PARTP</name>
<evidence type="ECO:0000256" key="4">
    <source>
        <dbReference type="SAM" id="MobiDB-lite"/>
    </source>
</evidence>
<evidence type="ECO:0000256" key="1">
    <source>
        <dbReference type="ARBA" id="ARBA00004613"/>
    </source>
</evidence>
<comment type="subcellular location">
    <subcellularLocation>
        <location evidence="1">Secreted</location>
    </subcellularLocation>
</comment>
<dbReference type="PANTHER" id="PTHR10041">
    <property type="entry name" value="COLIPASE"/>
    <property type="match status" value="1"/>
</dbReference>
<dbReference type="Gene3D" id="2.10.80.10">
    <property type="entry name" value="Lipase, subunit A"/>
    <property type="match status" value="1"/>
</dbReference>
<accession>A0A2L2YCG7</accession>
<feature type="signal peptide" evidence="5">
    <location>
        <begin position="1"/>
        <end position="20"/>
    </location>
</feature>